<keyword evidence="2 4" id="KW-0560">Oxidoreductase</keyword>
<organism evidence="4 5">
    <name type="scientific">Paenibacillus hodogayensis</name>
    <dbReference type="NCBI Taxonomy" id="279208"/>
    <lineage>
        <taxon>Bacteria</taxon>
        <taxon>Bacillati</taxon>
        <taxon>Bacillota</taxon>
        <taxon>Bacilli</taxon>
        <taxon>Bacillales</taxon>
        <taxon>Paenibacillaceae</taxon>
        <taxon>Paenibacillus</taxon>
    </lineage>
</organism>
<evidence type="ECO:0000256" key="2">
    <source>
        <dbReference type="RuleBase" id="RU364082"/>
    </source>
</evidence>
<dbReference type="InterPro" id="IPR005913">
    <property type="entry name" value="dTDP_dehydrorham_reduct"/>
</dbReference>
<dbReference type="Proteomes" id="UP001589619">
    <property type="component" value="Unassembled WGS sequence"/>
</dbReference>
<evidence type="ECO:0000259" key="3">
    <source>
        <dbReference type="Pfam" id="PF04321"/>
    </source>
</evidence>
<proteinExistence type="inferred from homology"/>
<dbReference type="Gene3D" id="3.90.25.10">
    <property type="entry name" value="UDP-galactose 4-epimerase, domain 1"/>
    <property type="match status" value="1"/>
</dbReference>
<dbReference type="PANTHER" id="PTHR10491:SF4">
    <property type="entry name" value="METHIONINE ADENOSYLTRANSFERASE 2 SUBUNIT BETA"/>
    <property type="match status" value="1"/>
</dbReference>
<dbReference type="NCBIfam" id="TIGR01214">
    <property type="entry name" value="rmlD"/>
    <property type="match status" value="1"/>
</dbReference>
<comment type="pathway">
    <text evidence="2">Carbohydrate biosynthesis; dTDP-L-rhamnose biosynthesis.</text>
</comment>
<evidence type="ECO:0000313" key="4">
    <source>
        <dbReference type="EMBL" id="MFB9751403.1"/>
    </source>
</evidence>
<gene>
    <name evidence="4" type="primary">rfbD</name>
    <name evidence="4" type="ORF">ACFFNY_07470</name>
</gene>
<dbReference type="EC" id="1.1.1.133" evidence="2"/>
<evidence type="ECO:0000256" key="1">
    <source>
        <dbReference type="ARBA" id="ARBA00010944"/>
    </source>
</evidence>
<comment type="similarity">
    <text evidence="1 2">Belongs to the dTDP-4-dehydrorhamnose reductase family.</text>
</comment>
<dbReference type="EMBL" id="JBHMAG010000007">
    <property type="protein sequence ID" value="MFB9751403.1"/>
    <property type="molecule type" value="Genomic_DNA"/>
</dbReference>
<dbReference type="Gene3D" id="3.40.50.720">
    <property type="entry name" value="NAD(P)-binding Rossmann-like Domain"/>
    <property type="match status" value="1"/>
</dbReference>
<keyword evidence="5" id="KW-1185">Reference proteome</keyword>
<dbReference type="SUPFAM" id="SSF51735">
    <property type="entry name" value="NAD(P)-binding Rossmann-fold domains"/>
    <property type="match status" value="1"/>
</dbReference>
<feature type="domain" description="RmlD-like substrate binding" evidence="3">
    <location>
        <begin position="3"/>
        <end position="284"/>
    </location>
</feature>
<comment type="function">
    <text evidence="2">Catalyzes the reduction of dTDP-6-deoxy-L-lyxo-4-hexulose to yield dTDP-L-rhamnose.</text>
</comment>
<dbReference type="InterPro" id="IPR029903">
    <property type="entry name" value="RmlD-like-bd"/>
</dbReference>
<name>A0ABV5VTG1_9BACL</name>
<accession>A0ABV5VTG1</accession>
<evidence type="ECO:0000313" key="5">
    <source>
        <dbReference type="Proteomes" id="UP001589619"/>
    </source>
</evidence>
<dbReference type="GO" id="GO:0008831">
    <property type="term" value="F:dTDP-4-dehydrorhamnose reductase activity"/>
    <property type="evidence" value="ECO:0007669"/>
    <property type="project" value="UniProtKB-EC"/>
</dbReference>
<dbReference type="RefSeq" id="WP_344911856.1">
    <property type="nucleotide sequence ID" value="NZ_BAAAYO010000010.1"/>
</dbReference>
<dbReference type="InterPro" id="IPR036291">
    <property type="entry name" value="NAD(P)-bd_dom_sf"/>
</dbReference>
<protein>
    <recommendedName>
        <fullName evidence="2">dTDP-4-dehydrorhamnose reductase</fullName>
        <ecNumber evidence="2">1.1.1.133</ecNumber>
    </recommendedName>
</protein>
<dbReference type="Pfam" id="PF04321">
    <property type="entry name" value="RmlD_sub_bind"/>
    <property type="match status" value="1"/>
</dbReference>
<dbReference type="PANTHER" id="PTHR10491">
    <property type="entry name" value="DTDP-4-DEHYDRORHAMNOSE REDUCTASE"/>
    <property type="match status" value="1"/>
</dbReference>
<reference evidence="4 5" key="1">
    <citation type="submission" date="2024-09" db="EMBL/GenBank/DDBJ databases">
        <authorList>
            <person name="Sun Q."/>
            <person name="Mori K."/>
        </authorList>
    </citation>
    <scope>NUCLEOTIDE SEQUENCE [LARGE SCALE GENOMIC DNA]</scope>
    <source>
        <strain evidence="4 5">JCM 12520</strain>
    </source>
</reference>
<comment type="caution">
    <text evidence="4">The sequence shown here is derived from an EMBL/GenBank/DDBJ whole genome shotgun (WGS) entry which is preliminary data.</text>
</comment>
<keyword evidence="2" id="KW-0521">NADP</keyword>
<dbReference type="CDD" id="cd05254">
    <property type="entry name" value="dTDP_HR_like_SDR_e"/>
    <property type="match status" value="1"/>
</dbReference>
<sequence>MKRIVLLGANGQLGTDIRRVFAGAEAEAELVPLYRGNLDVERTDVIAVALRELGPFDALINCTSYHKTDECEDYAAKSFVVNALAPREMAKACQDAGAVLIHFTTDYVFDGRKRTPYREEDATSPLNAYGVSKAAGEHFVAAHHDKHFIFRVSSLFGTAGASGKGGNFVETMLRLAASGQPLRVVADQIMSPTHTIDIAETVKAFLLQEVNDYGTYHCSGEGECSWHDFAAEIFRQRGAAADLRAVTTEDYPTKARRPAYSVLDNGKLGGIRPMPHWTDALAGYFRLRDEGGQRRG</sequence>